<accession>A0A1F7W5Z5</accession>
<feature type="transmembrane region" description="Helical" evidence="2">
    <location>
        <begin position="116"/>
        <end position="137"/>
    </location>
</feature>
<keyword evidence="2" id="KW-1133">Transmembrane helix</keyword>
<dbReference type="Proteomes" id="UP000177331">
    <property type="component" value="Unassembled WGS sequence"/>
</dbReference>
<evidence type="ECO:0000256" key="1">
    <source>
        <dbReference type="SAM" id="MobiDB-lite"/>
    </source>
</evidence>
<evidence type="ECO:0000313" key="5">
    <source>
        <dbReference type="Proteomes" id="UP000177331"/>
    </source>
</evidence>
<evidence type="ECO:0000313" key="4">
    <source>
        <dbReference type="EMBL" id="OGL98221.1"/>
    </source>
</evidence>
<feature type="region of interest" description="Disordered" evidence="1">
    <location>
        <begin position="38"/>
        <end position="63"/>
    </location>
</feature>
<evidence type="ECO:0000259" key="3">
    <source>
        <dbReference type="Pfam" id="PF21001"/>
    </source>
</evidence>
<gene>
    <name evidence="4" type="ORF">A2318_01255</name>
</gene>
<comment type="caution">
    <text evidence="4">The sequence shown here is derived from an EMBL/GenBank/DDBJ whole genome shotgun (WGS) entry which is preliminary data.</text>
</comment>
<protein>
    <recommendedName>
        <fullName evidence="3">Inner membrane protein YqiJ N-terminal domain-containing protein</fullName>
    </recommendedName>
</protein>
<reference evidence="4 5" key="1">
    <citation type="journal article" date="2016" name="Nat. Commun.">
        <title>Thousands of microbial genomes shed light on interconnected biogeochemical processes in an aquifer system.</title>
        <authorList>
            <person name="Anantharaman K."/>
            <person name="Brown C.T."/>
            <person name="Hug L.A."/>
            <person name="Sharon I."/>
            <person name="Castelle C.J."/>
            <person name="Probst A.J."/>
            <person name="Thomas B.C."/>
            <person name="Singh A."/>
            <person name="Wilkins M.J."/>
            <person name="Karaoz U."/>
            <person name="Brodie E.L."/>
            <person name="Williams K.H."/>
            <person name="Hubbard S.S."/>
            <person name="Banfield J.F."/>
        </authorList>
    </citation>
    <scope>NUCLEOTIDE SEQUENCE [LARGE SCALE GENOMIC DNA]</scope>
</reference>
<feature type="transmembrane region" description="Helical" evidence="2">
    <location>
        <begin position="78"/>
        <end position="104"/>
    </location>
</feature>
<feature type="domain" description="Inner membrane protein YqiJ N-terminal" evidence="3">
    <location>
        <begin position="47"/>
        <end position="138"/>
    </location>
</feature>
<proteinExistence type="predicted"/>
<dbReference type="InterPro" id="IPR048376">
    <property type="entry name" value="YqiJ_N"/>
</dbReference>
<evidence type="ECO:0000256" key="2">
    <source>
        <dbReference type="SAM" id="Phobius"/>
    </source>
</evidence>
<feature type="transmembrane region" description="Helical" evidence="2">
    <location>
        <begin position="6"/>
        <end position="27"/>
    </location>
</feature>
<dbReference type="EMBL" id="MGFD01000030">
    <property type="protein sequence ID" value="OGL98221.1"/>
    <property type="molecule type" value="Genomic_DNA"/>
</dbReference>
<keyword evidence="2" id="KW-0472">Membrane</keyword>
<organism evidence="4 5">
    <name type="scientific">Candidatus Uhrbacteria bacterium RIFOXYB2_FULL_45_11</name>
    <dbReference type="NCBI Taxonomy" id="1802421"/>
    <lineage>
        <taxon>Bacteria</taxon>
        <taxon>Candidatus Uhriibacteriota</taxon>
    </lineage>
</organism>
<dbReference type="Pfam" id="PF21001">
    <property type="entry name" value="YqiJ_N"/>
    <property type="match status" value="1"/>
</dbReference>
<name>A0A1F7W5Z5_9BACT</name>
<feature type="compositionally biased region" description="Basic and acidic residues" evidence="1">
    <location>
        <begin position="38"/>
        <end position="61"/>
    </location>
</feature>
<dbReference type="STRING" id="1802421.A2318_01255"/>
<sequence length="224" mass="24326">MELLAVHNLVYEMALLIGCFLSVGAVFGGHGHDSSHDHNLDHDAHGDSHSGHDHESKDSKNSDISVRSKLSQVSLGKFLFSVLGIGNMPIMLWLMIFNLFFGSIGMLTNLVFGPNLGFEIVGLLVSVPLAGFGALVFTSGTSHLFGRFVPTDETYAVKRKELVGCAGMLTLPASKETGLAQIYDRRGNLQQISVRTIEGELPKETKIIVIYFDEVGGFYVVIAD</sequence>
<keyword evidence="2" id="KW-0812">Transmembrane</keyword>
<dbReference type="AlphaFoldDB" id="A0A1F7W5Z5"/>